<evidence type="ECO:0000313" key="5">
    <source>
        <dbReference type="EMBL" id="KAF3327942.1"/>
    </source>
</evidence>
<keyword evidence="6" id="KW-1185">Reference proteome</keyword>
<comment type="subcellular location">
    <subcellularLocation>
        <location evidence="1">Secreted</location>
    </subcellularLocation>
</comment>
<dbReference type="Proteomes" id="UP000623129">
    <property type="component" value="Unassembled WGS sequence"/>
</dbReference>
<evidence type="ECO:0000256" key="3">
    <source>
        <dbReference type="ARBA" id="ARBA00022525"/>
    </source>
</evidence>
<dbReference type="SUPFAM" id="SSF50685">
    <property type="entry name" value="Barwin-like endoglucanases"/>
    <property type="match status" value="1"/>
</dbReference>
<evidence type="ECO:0000313" key="6">
    <source>
        <dbReference type="Proteomes" id="UP000623129"/>
    </source>
</evidence>
<dbReference type="InterPro" id="IPR036908">
    <property type="entry name" value="RlpA-like_sf"/>
</dbReference>
<dbReference type="Pfam" id="PF24300">
    <property type="entry name" value="KWL1"/>
    <property type="match status" value="1"/>
</dbReference>
<gene>
    <name evidence="5" type="ORF">FCM35_KLT06548</name>
</gene>
<keyword evidence="3" id="KW-0964">Secreted</keyword>
<evidence type="ECO:0000256" key="4">
    <source>
        <dbReference type="ARBA" id="ARBA00022729"/>
    </source>
</evidence>
<keyword evidence="4" id="KW-0732">Signal</keyword>
<evidence type="ECO:0000256" key="1">
    <source>
        <dbReference type="ARBA" id="ARBA00004613"/>
    </source>
</evidence>
<dbReference type="PANTHER" id="PTHR33191:SF58">
    <property type="entry name" value="RIPENING-RELATED PROTEIN 1"/>
    <property type="match status" value="1"/>
</dbReference>
<dbReference type="InterPro" id="IPR039271">
    <property type="entry name" value="Kiwellin-like"/>
</dbReference>
<evidence type="ECO:0000256" key="2">
    <source>
        <dbReference type="ARBA" id="ARBA00005592"/>
    </source>
</evidence>
<comment type="similarity">
    <text evidence="2">Belongs to the kiwellin family.</text>
</comment>
<sequence>MMIGTCHASGYLTGKSGFCITQNYADCCQEGELYPQYRCSPPVTNNTDAVMDIGGFSKGSDASGPAGCDYKYHNDTDLLVSLSTGWYNGGSRCLKKIRINGNENRCWQRWWMSAIRLTVA</sequence>
<name>A0A833V7T7_9POAL</name>
<accession>A0A833V7T7</accession>
<dbReference type="EMBL" id="SWLB01000016">
    <property type="protein sequence ID" value="KAF3327942.1"/>
    <property type="molecule type" value="Genomic_DNA"/>
</dbReference>
<dbReference type="GO" id="GO:0005576">
    <property type="term" value="C:extracellular region"/>
    <property type="evidence" value="ECO:0007669"/>
    <property type="project" value="UniProtKB-SubCell"/>
</dbReference>
<proteinExistence type="inferred from homology"/>
<protein>
    <submittedName>
        <fullName evidence="5">Putative ripening-related protein 1</fullName>
    </submittedName>
</protein>
<organism evidence="5 6">
    <name type="scientific">Carex littledalei</name>
    <dbReference type="NCBI Taxonomy" id="544730"/>
    <lineage>
        <taxon>Eukaryota</taxon>
        <taxon>Viridiplantae</taxon>
        <taxon>Streptophyta</taxon>
        <taxon>Embryophyta</taxon>
        <taxon>Tracheophyta</taxon>
        <taxon>Spermatophyta</taxon>
        <taxon>Magnoliopsida</taxon>
        <taxon>Liliopsida</taxon>
        <taxon>Poales</taxon>
        <taxon>Cyperaceae</taxon>
        <taxon>Cyperoideae</taxon>
        <taxon>Cariceae</taxon>
        <taxon>Carex</taxon>
        <taxon>Carex subgen. Euthyceras</taxon>
    </lineage>
</organism>
<reference evidence="5" key="1">
    <citation type="submission" date="2020-01" db="EMBL/GenBank/DDBJ databases">
        <title>Genome sequence of Kobresia littledalei, the first chromosome-level genome in the family Cyperaceae.</title>
        <authorList>
            <person name="Qu G."/>
        </authorList>
    </citation>
    <scope>NUCLEOTIDE SEQUENCE</scope>
    <source>
        <strain evidence="5">C.B.Clarke</strain>
        <tissue evidence="5">Leaf</tissue>
    </source>
</reference>
<comment type="caution">
    <text evidence="5">The sequence shown here is derived from an EMBL/GenBank/DDBJ whole genome shotgun (WGS) entry which is preliminary data.</text>
</comment>
<dbReference type="OrthoDB" id="631576at2759"/>
<dbReference type="AlphaFoldDB" id="A0A833V7T7"/>
<dbReference type="PANTHER" id="PTHR33191">
    <property type="entry name" value="RIPENING-RELATED PROTEIN 2-RELATED"/>
    <property type="match status" value="1"/>
</dbReference>